<dbReference type="EMBL" id="GBBL01002442">
    <property type="protein sequence ID" value="JAC24878.1"/>
    <property type="molecule type" value="mRNA"/>
</dbReference>
<accession>A0A023FVV0</accession>
<name>A0A023FVV0_AMBPA</name>
<feature type="region of interest" description="Disordered" evidence="1">
    <location>
        <begin position="192"/>
        <end position="214"/>
    </location>
</feature>
<evidence type="ECO:0000313" key="3">
    <source>
        <dbReference type="EMBL" id="JAC24878.1"/>
    </source>
</evidence>
<proteinExistence type="evidence at transcript level"/>
<organism evidence="3">
    <name type="scientific">Amblyomma parvum</name>
    <name type="common">South American tick</name>
    <dbReference type="NCBI Taxonomy" id="251391"/>
    <lineage>
        <taxon>Eukaryota</taxon>
        <taxon>Metazoa</taxon>
        <taxon>Ecdysozoa</taxon>
        <taxon>Arthropoda</taxon>
        <taxon>Chelicerata</taxon>
        <taxon>Arachnida</taxon>
        <taxon>Acari</taxon>
        <taxon>Parasitiformes</taxon>
        <taxon>Ixodida</taxon>
        <taxon>Ixodoidea</taxon>
        <taxon>Ixodidae</taxon>
        <taxon>Amblyomminae</taxon>
        <taxon>Amblyomma</taxon>
    </lineage>
</organism>
<dbReference type="InterPro" id="IPR046466">
    <property type="entry name" value="Borealin_C"/>
</dbReference>
<evidence type="ECO:0000256" key="1">
    <source>
        <dbReference type="SAM" id="MobiDB-lite"/>
    </source>
</evidence>
<sequence>MPRTKKALARNSSLLPGTTISPDSIRYLEVMVDELQCTMDNSIATAKAIADNICRQVDMWYDNVKRLVPEEILNRSYMEVRDSGFIIPTPDTTAFSAFSATSNGTETYADSTSSASMQPRLKKLAASAKARRAPSQRASVAGGKKKALDEPASSKQRNLMRKASMHTPAMTRNMTGKLSVVTPKFDIRKRPATARKPRQGETLLSLSGSPVNSKTVETPVHVHLGNGKVVKMMADPSSKASVEKLCKAIQELCRK</sequence>
<feature type="domain" description="Borealin C-terminal" evidence="2">
    <location>
        <begin position="162"/>
        <end position="249"/>
    </location>
</feature>
<protein>
    <recommendedName>
        <fullName evidence="2">Borealin C-terminal domain-containing protein</fullName>
    </recommendedName>
</protein>
<reference evidence="3" key="1">
    <citation type="submission" date="2014-03" db="EMBL/GenBank/DDBJ databases">
        <title>The sialotranscriptome of Amblyomma triste, Amblyomma parvum and Amblyomma cajennense ticks, uncovered by 454-based RNA-seq.</title>
        <authorList>
            <person name="Garcia G.R."/>
            <person name="Gardinassi L.G."/>
            <person name="Ribeiro J.M."/>
            <person name="Anatrielo E."/>
            <person name="Ferreira B.R."/>
            <person name="Moreira H.N."/>
            <person name="Mafra C."/>
            <person name="Olegario M.M."/>
            <person name="Szabo P.J."/>
            <person name="Miranda-Santos I.K."/>
            <person name="Maruyama S.R."/>
        </authorList>
    </citation>
    <scope>NUCLEOTIDE SEQUENCE</scope>
    <source>
        <strain evidence="3">Araguapaz</strain>
        <tissue evidence="3">Salivary glands</tissue>
    </source>
</reference>
<feature type="region of interest" description="Disordered" evidence="1">
    <location>
        <begin position="125"/>
        <end position="159"/>
    </location>
</feature>
<dbReference type="Pfam" id="PF10512">
    <property type="entry name" value="Borealin"/>
    <property type="match status" value="1"/>
</dbReference>
<dbReference type="AlphaFoldDB" id="A0A023FVV0"/>
<feature type="compositionally biased region" description="Polar residues" evidence="1">
    <location>
        <begin position="202"/>
        <end position="214"/>
    </location>
</feature>
<evidence type="ECO:0000259" key="2">
    <source>
        <dbReference type="Pfam" id="PF10512"/>
    </source>
</evidence>